<dbReference type="SUPFAM" id="SSF48179">
    <property type="entry name" value="6-phosphogluconate dehydrogenase C-terminal domain-like"/>
    <property type="match status" value="1"/>
</dbReference>
<evidence type="ECO:0000256" key="1">
    <source>
        <dbReference type="ARBA" id="ARBA00023002"/>
    </source>
</evidence>
<dbReference type="SUPFAM" id="SSF51735">
    <property type="entry name" value="NAD(P)-binding Rossmann-fold domains"/>
    <property type="match status" value="1"/>
</dbReference>
<evidence type="ECO:0000259" key="2">
    <source>
        <dbReference type="Pfam" id="PF01232"/>
    </source>
</evidence>
<organism evidence="3">
    <name type="scientific">marine metagenome</name>
    <dbReference type="NCBI Taxonomy" id="408172"/>
    <lineage>
        <taxon>unclassified sequences</taxon>
        <taxon>metagenomes</taxon>
        <taxon>ecological metagenomes</taxon>
    </lineage>
</organism>
<dbReference type="AlphaFoldDB" id="A0A381ZI13"/>
<dbReference type="Gene3D" id="1.10.1040.10">
    <property type="entry name" value="N-(1-d-carboxylethyl)-l-norvaline Dehydrogenase, domain 2"/>
    <property type="match status" value="1"/>
</dbReference>
<dbReference type="InterPro" id="IPR008927">
    <property type="entry name" value="6-PGluconate_DH-like_C_sf"/>
</dbReference>
<dbReference type="InterPro" id="IPR013131">
    <property type="entry name" value="Mannitol_DH_N"/>
</dbReference>
<dbReference type="Pfam" id="PF01232">
    <property type="entry name" value="Mannitol_dh"/>
    <property type="match status" value="1"/>
</dbReference>
<dbReference type="InterPro" id="IPR013328">
    <property type="entry name" value="6PGD_dom2"/>
</dbReference>
<feature type="domain" description="Mannitol dehydrogenase N-terminal" evidence="2">
    <location>
        <begin position="11"/>
        <end position="210"/>
    </location>
</feature>
<dbReference type="PANTHER" id="PTHR43362:SF1">
    <property type="entry name" value="MANNITOL DEHYDROGENASE 2-RELATED"/>
    <property type="match status" value="1"/>
</dbReference>
<protein>
    <recommendedName>
        <fullName evidence="2">Mannitol dehydrogenase N-terminal domain-containing protein</fullName>
    </recommendedName>
</protein>
<proteinExistence type="predicted"/>
<dbReference type="InterPro" id="IPR050988">
    <property type="entry name" value="Mannitol_DH/Oxidoreductase"/>
</dbReference>
<dbReference type="EMBL" id="UINC01021319">
    <property type="protein sequence ID" value="SVA88621.1"/>
    <property type="molecule type" value="Genomic_DNA"/>
</dbReference>
<reference evidence="3" key="1">
    <citation type="submission" date="2018-05" db="EMBL/GenBank/DDBJ databases">
        <authorList>
            <person name="Lanie J.A."/>
            <person name="Ng W.-L."/>
            <person name="Kazmierczak K.M."/>
            <person name="Andrzejewski T.M."/>
            <person name="Davidsen T.M."/>
            <person name="Wayne K.J."/>
            <person name="Tettelin H."/>
            <person name="Glass J.I."/>
            <person name="Rusch D."/>
            <person name="Podicherti R."/>
            <person name="Tsui H.-C.T."/>
            <person name="Winkler M.E."/>
        </authorList>
    </citation>
    <scope>NUCLEOTIDE SEQUENCE</scope>
</reference>
<evidence type="ECO:0000313" key="3">
    <source>
        <dbReference type="EMBL" id="SVA88621.1"/>
    </source>
</evidence>
<dbReference type="InterPro" id="IPR036291">
    <property type="entry name" value="NAD(P)-bd_dom_sf"/>
</dbReference>
<dbReference type="PANTHER" id="PTHR43362">
    <property type="entry name" value="MANNITOL DEHYDROGENASE DSF1-RELATED"/>
    <property type="match status" value="1"/>
</dbReference>
<gene>
    <name evidence="3" type="ORF">METZ01_LOCUS141475</name>
</gene>
<keyword evidence="1" id="KW-0560">Oxidoreductase</keyword>
<dbReference type="GO" id="GO:0016616">
    <property type="term" value="F:oxidoreductase activity, acting on the CH-OH group of donors, NAD or NADP as acceptor"/>
    <property type="evidence" value="ECO:0007669"/>
    <property type="project" value="TreeGrafter"/>
</dbReference>
<name>A0A381ZI13_9ZZZZ</name>
<sequence>MPKTLDQLPVKILAIGAGGLQRALTHEFVHQLNQREIYHGGIFIGQPRGSEKAEAFNQQQGIYHVVVFDLEGIKDIQRIESVVGATTLTSESGREVFYAHTETELDLILVGVTEAGIAPGEMAMDVLDETLFRYFSRHGIDSTICVINTDNIRNNGHIIQNILINEYPLRSTEYSDWLSQNVGFLDEMGDRIVPQSHDVPEEMQQEAAERIGWQDELITYTEKMPSICLVIQDEHQMLRVPFADLIDSGVVVTIESIDPHHDWKLLLINSVHVPGITHKGMLSGIEMVNDAANHGVFGPHLQRLMEGYAKIVDADIPIPGRSAHNYSLEFINRIRQMRDSNARINIIETIKLRERAADIIKSPNYHIATDSFKDEFAYSVATVLRFLTPVNTNDQTYTGKTDLGINYEIKDPNRAIQDTLNGAFGANLSDVETRMQQIFANTNHWTPPSGTQQVDLSKNQDFMTRINRFYHKLVNGETCLSLLEQISP</sequence>
<accession>A0A381ZI13</accession>
<dbReference type="Gene3D" id="3.40.50.720">
    <property type="entry name" value="NAD(P)-binding Rossmann-like Domain"/>
    <property type="match status" value="1"/>
</dbReference>